<dbReference type="RefSeq" id="WP_135945491.1">
    <property type="nucleotide sequence ID" value="NZ_BMEI01000003.1"/>
</dbReference>
<accession>A0A4S2H929</accession>
<dbReference type="OrthoDB" id="7631022at2"/>
<keyword evidence="3" id="KW-1185">Reference proteome</keyword>
<reference evidence="2 3" key="1">
    <citation type="journal article" date="2013" name="Int. J. Syst. Evol. Microbiol.">
        <title>Marinicauda pacifica gen. nov., sp. nov., a prosthecate alphaproteobacterium of the family Hyphomonadaceae isolated from deep seawater.</title>
        <authorList>
            <person name="Zhang X.Y."/>
            <person name="Li G.W."/>
            <person name="Wang C.S."/>
            <person name="Zhang Y.J."/>
            <person name="Xu X.W."/>
            <person name="Li H."/>
            <person name="Liu A."/>
            <person name="Liu C."/>
            <person name="Xie B.B."/>
            <person name="Qin Q.L."/>
            <person name="Xu Z."/>
            <person name="Chen X.L."/>
            <person name="Zhou B.C."/>
            <person name="Zhang Y.Z."/>
        </authorList>
    </citation>
    <scope>NUCLEOTIDE SEQUENCE [LARGE SCALE GENOMIC DNA]</scope>
    <source>
        <strain evidence="2 3">P-1 km-3</strain>
    </source>
</reference>
<sequence length="188" mass="20754">MQILTTMAILAFAAACSQAEDNSPPAQADTAEAQAEADYVWTISVDPSGFYLPSTTLSANGWTVDMLVLPREFEFEAWRAGDSDYENIALWIEAYPNDAEPQINAMGQEYYPDSIRVRPDRLIMEDGRFEFYAAESPMGSVLVSGQIQAEHLQGDSMEPQADEPALIGGAEIGGERLRNVSFMHWLGH</sequence>
<evidence type="ECO:0000256" key="1">
    <source>
        <dbReference type="SAM" id="SignalP"/>
    </source>
</evidence>
<name>A0A4S2H929_9PROT</name>
<organism evidence="2 3">
    <name type="scientific">Marinicauda pacifica</name>
    <dbReference type="NCBI Taxonomy" id="1133559"/>
    <lineage>
        <taxon>Bacteria</taxon>
        <taxon>Pseudomonadati</taxon>
        <taxon>Pseudomonadota</taxon>
        <taxon>Alphaproteobacteria</taxon>
        <taxon>Maricaulales</taxon>
        <taxon>Maricaulaceae</taxon>
        <taxon>Marinicauda</taxon>
    </lineage>
</organism>
<dbReference type="Proteomes" id="UP000305451">
    <property type="component" value="Unassembled WGS sequence"/>
</dbReference>
<dbReference type="EMBL" id="SRXV01000003">
    <property type="protein sequence ID" value="TGY92357.1"/>
    <property type="molecule type" value="Genomic_DNA"/>
</dbReference>
<gene>
    <name evidence="2" type="ORF">E5162_11975</name>
</gene>
<protein>
    <submittedName>
        <fullName evidence="2">Uncharacterized protein</fullName>
    </submittedName>
</protein>
<comment type="caution">
    <text evidence="2">The sequence shown here is derived from an EMBL/GenBank/DDBJ whole genome shotgun (WGS) entry which is preliminary data.</text>
</comment>
<keyword evidence="1" id="KW-0732">Signal</keyword>
<evidence type="ECO:0000313" key="3">
    <source>
        <dbReference type="Proteomes" id="UP000305451"/>
    </source>
</evidence>
<evidence type="ECO:0000313" key="2">
    <source>
        <dbReference type="EMBL" id="TGY92357.1"/>
    </source>
</evidence>
<feature type="chain" id="PRO_5020623036" evidence="1">
    <location>
        <begin position="20"/>
        <end position="188"/>
    </location>
</feature>
<proteinExistence type="predicted"/>
<feature type="signal peptide" evidence="1">
    <location>
        <begin position="1"/>
        <end position="19"/>
    </location>
</feature>
<dbReference type="AlphaFoldDB" id="A0A4S2H929"/>